<sequence length="163" mass="18677">MAAVDVTPELVLEKARSNGGSFEVEAVGAEALAEWRRAAKVAKLRLLRAGSQRLRSMSSPGKFSVWLVDVDENGEEIRPPTKPYVPPPRPRPRTEEFRGRVVPVPSVSKKVHPIVDELTEALDRPERIQYQYRPYLIPKNQHPRQRMRQIWQAIVDEALFRGY</sequence>
<evidence type="ECO:0000313" key="3">
    <source>
        <dbReference type="Proteomes" id="UP000612899"/>
    </source>
</evidence>
<dbReference type="EMBL" id="BONY01000123">
    <property type="protein sequence ID" value="GIH11212.1"/>
    <property type="molecule type" value="Genomic_DNA"/>
</dbReference>
<dbReference type="Proteomes" id="UP000612899">
    <property type="component" value="Unassembled WGS sequence"/>
</dbReference>
<feature type="compositionally biased region" description="Pro residues" evidence="1">
    <location>
        <begin position="80"/>
        <end position="89"/>
    </location>
</feature>
<feature type="region of interest" description="Disordered" evidence="1">
    <location>
        <begin position="77"/>
        <end position="96"/>
    </location>
</feature>
<keyword evidence="3" id="KW-1185">Reference proteome</keyword>
<protein>
    <submittedName>
        <fullName evidence="2">Uncharacterized protein</fullName>
    </submittedName>
</protein>
<evidence type="ECO:0000313" key="2">
    <source>
        <dbReference type="EMBL" id="GIH11212.1"/>
    </source>
</evidence>
<accession>A0A8J3QKC0</accession>
<organism evidence="2 3">
    <name type="scientific">Rhizocola hellebori</name>
    <dbReference type="NCBI Taxonomy" id="1392758"/>
    <lineage>
        <taxon>Bacteria</taxon>
        <taxon>Bacillati</taxon>
        <taxon>Actinomycetota</taxon>
        <taxon>Actinomycetes</taxon>
        <taxon>Micromonosporales</taxon>
        <taxon>Micromonosporaceae</taxon>
        <taxon>Rhizocola</taxon>
    </lineage>
</organism>
<dbReference type="AlphaFoldDB" id="A0A8J3QKC0"/>
<dbReference type="RefSeq" id="WP_203914932.1">
    <property type="nucleotide sequence ID" value="NZ_BONY01000123.1"/>
</dbReference>
<proteinExistence type="predicted"/>
<comment type="caution">
    <text evidence="2">The sequence shown here is derived from an EMBL/GenBank/DDBJ whole genome shotgun (WGS) entry which is preliminary data.</text>
</comment>
<reference evidence="2" key="1">
    <citation type="submission" date="2021-01" db="EMBL/GenBank/DDBJ databases">
        <title>Whole genome shotgun sequence of Rhizocola hellebori NBRC 109834.</title>
        <authorList>
            <person name="Komaki H."/>
            <person name="Tamura T."/>
        </authorList>
    </citation>
    <scope>NUCLEOTIDE SEQUENCE</scope>
    <source>
        <strain evidence="2">NBRC 109834</strain>
    </source>
</reference>
<evidence type="ECO:0000256" key="1">
    <source>
        <dbReference type="SAM" id="MobiDB-lite"/>
    </source>
</evidence>
<gene>
    <name evidence="2" type="ORF">Rhe02_92790</name>
</gene>
<name>A0A8J3QKC0_9ACTN</name>